<dbReference type="AlphaFoldDB" id="A0AAD1SND8"/>
<proteinExistence type="predicted"/>
<gene>
    <name evidence="2" type="ORF">PECUL_23A060465</name>
</gene>
<name>A0AAD1SND8_PELCU</name>
<reference evidence="2" key="1">
    <citation type="submission" date="2022-03" db="EMBL/GenBank/DDBJ databases">
        <authorList>
            <person name="Alioto T."/>
            <person name="Alioto T."/>
            <person name="Gomez Garrido J."/>
        </authorList>
    </citation>
    <scope>NUCLEOTIDE SEQUENCE</scope>
</reference>
<protein>
    <submittedName>
        <fullName evidence="2">Uncharacterized protein</fullName>
    </submittedName>
</protein>
<sequence>MSAYHWEARRKQFRLDRRTTREKQDEDIVVSSVESTRGMKNISEFHPAAVQTTTTTIKPSREYDDYTAKQDNRYNSTQYKQQW</sequence>
<feature type="compositionally biased region" description="Polar residues" evidence="1">
    <location>
        <begin position="73"/>
        <end position="83"/>
    </location>
</feature>
<dbReference type="Proteomes" id="UP001295444">
    <property type="component" value="Chromosome 06"/>
</dbReference>
<dbReference type="EMBL" id="OW240917">
    <property type="protein sequence ID" value="CAH2302072.1"/>
    <property type="molecule type" value="Genomic_DNA"/>
</dbReference>
<organism evidence="2 3">
    <name type="scientific">Pelobates cultripes</name>
    <name type="common">Western spadefoot toad</name>
    <dbReference type="NCBI Taxonomy" id="61616"/>
    <lineage>
        <taxon>Eukaryota</taxon>
        <taxon>Metazoa</taxon>
        <taxon>Chordata</taxon>
        <taxon>Craniata</taxon>
        <taxon>Vertebrata</taxon>
        <taxon>Euteleostomi</taxon>
        <taxon>Amphibia</taxon>
        <taxon>Batrachia</taxon>
        <taxon>Anura</taxon>
        <taxon>Pelobatoidea</taxon>
        <taxon>Pelobatidae</taxon>
        <taxon>Pelobates</taxon>
    </lineage>
</organism>
<evidence type="ECO:0000313" key="3">
    <source>
        <dbReference type="Proteomes" id="UP001295444"/>
    </source>
</evidence>
<feature type="region of interest" description="Disordered" evidence="1">
    <location>
        <begin position="61"/>
        <end position="83"/>
    </location>
</feature>
<evidence type="ECO:0000256" key="1">
    <source>
        <dbReference type="SAM" id="MobiDB-lite"/>
    </source>
</evidence>
<keyword evidence="3" id="KW-1185">Reference proteome</keyword>
<feature type="compositionally biased region" description="Basic and acidic residues" evidence="1">
    <location>
        <begin position="61"/>
        <end position="72"/>
    </location>
</feature>
<accession>A0AAD1SND8</accession>
<evidence type="ECO:0000313" key="2">
    <source>
        <dbReference type="EMBL" id="CAH2302072.1"/>
    </source>
</evidence>